<gene>
    <name evidence="2" type="ORF">EIP75_08100</name>
</gene>
<dbReference type="EMBL" id="RSED01000005">
    <property type="protein sequence ID" value="RRS04925.1"/>
    <property type="molecule type" value="Genomic_DNA"/>
</dbReference>
<dbReference type="AlphaFoldDB" id="A0A426VDI1"/>
<proteinExistence type="predicted"/>
<keyword evidence="3" id="KW-1185">Reference proteome</keyword>
<evidence type="ECO:0000313" key="2">
    <source>
        <dbReference type="EMBL" id="RRS04925.1"/>
    </source>
</evidence>
<sequence>MPVGSPRDLAVLARRTYLESLRQGVGDLVAACVNGSRLLAAQSAEPALYARRRDLVLDLPRLSGTWNEALLSHLGEALDSLSHGRAVVTRPAGLDDPTGQFSLVDDAVIELDMMVSRLGQTISDKAGWEYTDLCSRLSTLEDRDGVALGRSGEVLKPGALARWVLDAWMHATLSVDHWKTLQNVVHDEVAMLAEGAYHDANRVLLDHGVRPEIDLRPFIRRAKDAGVLRPLAPSPGVMPPMGAGGPPPVPSGSAGASPGGSGAGGPGSVGVAGGSNERAVASGRGATSPLTGQTNRVTGPGRFATGAGGTYDETRLMTQTPALRSSAHGQAALGKLNQLVARQVPGFDPTAPLSDSQRVPVGGALNQAMDAAQQAVLRHADTAGGMAPDPGALARDFQARKQSLKQAAGSDSERAIIEIVALLFQSILTEERLPATVRVWFARLQMPVLRVAVAEPDFFATLDHPARLLIDRMGGCVMGFAGAAQDGASDQLHKEIKRIVQTIEAYPDTGRRVFQTVLVEFERFLVNYFREGNEASRKGVSLAQQLEQREAYAIQYTIELRKMLETVPVHEGVREFLFKVWADVLAQSAVQSGTSSEDTRMLKRLAGDLIWSAGAKTTREERTEVLQRLPPLLKLLREGMGKAGVTVERQDDHVRDLNAALAAAFAAKSAAISSERLAEITGKLEALDEILPELGDVELDADTLRDLSGYESADLEVVAEGGTMPTPAMLAWAAELKLGAWFQLDYRSRQEAVQLAWRGLQKQLALFVTPQGRGVLFQSHRLGAFLQAGLLVPMEDESLTVRATRDALAKLDADPRRLLN</sequence>
<protein>
    <submittedName>
        <fullName evidence="2">DUF1631 family protein</fullName>
    </submittedName>
</protein>
<accession>A0A426VDI1</accession>
<comment type="caution">
    <text evidence="2">The sequence shown here is derived from an EMBL/GenBank/DDBJ whole genome shotgun (WGS) entry which is preliminary data.</text>
</comment>
<dbReference type="RefSeq" id="WP_125242743.1">
    <property type="nucleotide sequence ID" value="NZ_RSED01000005.1"/>
</dbReference>
<feature type="compositionally biased region" description="Gly residues" evidence="1">
    <location>
        <begin position="257"/>
        <end position="273"/>
    </location>
</feature>
<feature type="region of interest" description="Disordered" evidence="1">
    <location>
        <begin position="230"/>
        <end position="311"/>
    </location>
</feature>
<organism evidence="2 3">
    <name type="scientific">Aquabacterium soli</name>
    <dbReference type="NCBI Taxonomy" id="2493092"/>
    <lineage>
        <taxon>Bacteria</taxon>
        <taxon>Pseudomonadati</taxon>
        <taxon>Pseudomonadota</taxon>
        <taxon>Betaproteobacteria</taxon>
        <taxon>Burkholderiales</taxon>
        <taxon>Aquabacterium</taxon>
    </lineage>
</organism>
<dbReference type="Pfam" id="PF07793">
    <property type="entry name" value="DUF1631"/>
    <property type="match status" value="1"/>
</dbReference>
<name>A0A426VDI1_9BURK</name>
<feature type="compositionally biased region" description="Polar residues" evidence="1">
    <location>
        <begin position="288"/>
        <end position="297"/>
    </location>
</feature>
<dbReference type="OrthoDB" id="6188167at2"/>
<dbReference type="Proteomes" id="UP000269265">
    <property type="component" value="Unassembled WGS sequence"/>
</dbReference>
<evidence type="ECO:0000313" key="3">
    <source>
        <dbReference type="Proteomes" id="UP000269265"/>
    </source>
</evidence>
<reference evidence="2 3" key="1">
    <citation type="submission" date="2018-12" db="EMBL/GenBank/DDBJ databases">
        <title>The whole draft genome of Aquabacterium sp. SJQ9.</title>
        <authorList>
            <person name="Sun L."/>
            <person name="Gao X."/>
            <person name="Chen W."/>
            <person name="Huang K."/>
        </authorList>
    </citation>
    <scope>NUCLEOTIDE SEQUENCE [LARGE SCALE GENOMIC DNA]</scope>
    <source>
        <strain evidence="2 3">SJQ9</strain>
    </source>
</reference>
<evidence type="ECO:0000256" key="1">
    <source>
        <dbReference type="SAM" id="MobiDB-lite"/>
    </source>
</evidence>
<dbReference type="InterPro" id="IPR012434">
    <property type="entry name" value="DUF1631"/>
</dbReference>